<name>A0ABW7CAH8_9CYAN</name>
<gene>
    <name evidence="3" type="ORF">VPK24_11050</name>
</gene>
<accession>A0ABW7CAH8</accession>
<dbReference type="RefSeq" id="WP_393013255.1">
    <property type="nucleotide sequence ID" value="NZ_JAZAQF010000061.1"/>
</dbReference>
<dbReference type="EMBL" id="JAZAQF010000061">
    <property type="protein sequence ID" value="MFG3818173.1"/>
    <property type="molecule type" value="Genomic_DNA"/>
</dbReference>
<feature type="region of interest" description="Disordered" evidence="2">
    <location>
        <begin position="125"/>
        <end position="147"/>
    </location>
</feature>
<evidence type="ECO:0000313" key="4">
    <source>
        <dbReference type="Proteomes" id="UP001604335"/>
    </source>
</evidence>
<sequence length="147" mass="16301">MTDANGRKTNLRGTQEDDRLLLDTNSDSTLGRDGASDGATESERTDRTVCTGIVADSPARPRPATHGKTLSHLIRSVQSRVARNIRKIAQLEQEIRDLQEENEFEAVELEYLNTTLTAWNERVASLKDSSDQVEADPHKPAQEDLTA</sequence>
<protein>
    <submittedName>
        <fullName evidence="3">Uncharacterized protein</fullName>
    </submittedName>
</protein>
<reference evidence="4" key="1">
    <citation type="journal article" date="2024" name="Algal Res.">
        <title>Biochemical, toxicological and genomic investigation of a high-biomass producing Limnothrix strain isolated from Italian shallow drinking water reservoir.</title>
        <authorList>
            <person name="Simonazzi M."/>
            <person name="Shishido T.K."/>
            <person name="Delbaje E."/>
            <person name="Wahlsten M."/>
            <person name="Fewer D.P."/>
            <person name="Sivonen K."/>
            <person name="Pezzolesi L."/>
            <person name="Pistocchi R."/>
        </authorList>
    </citation>
    <scope>NUCLEOTIDE SEQUENCE [LARGE SCALE GENOMIC DNA]</scope>
    <source>
        <strain evidence="4">LRLZ20PSL1</strain>
    </source>
</reference>
<proteinExistence type="predicted"/>
<comment type="caution">
    <text evidence="3">The sequence shown here is derived from an EMBL/GenBank/DDBJ whole genome shotgun (WGS) entry which is preliminary data.</text>
</comment>
<evidence type="ECO:0000256" key="2">
    <source>
        <dbReference type="SAM" id="MobiDB-lite"/>
    </source>
</evidence>
<feature type="coiled-coil region" evidence="1">
    <location>
        <begin position="74"/>
        <end position="108"/>
    </location>
</feature>
<evidence type="ECO:0000256" key="1">
    <source>
        <dbReference type="SAM" id="Coils"/>
    </source>
</evidence>
<keyword evidence="4" id="KW-1185">Reference proteome</keyword>
<dbReference type="Proteomes" id="UP001604335">
    <property type="component" value="Unassembled WGS sequence"/>
</dbReference>
<organism evidence="3 4">
    <name type="scientific">Limnothrix redekei LRLZ20PSL1</name>
    <dbReference type="NCBI Taxonomy" id="3112953"/>
    <lineage>
        <taxon>Bacteria</taxon>
        <taxon>Bacillati</taxon>
        <taxon>Cyanobacteriota</taxon>
        <taxon>Cyanophyceae</taxon>
        <taxon>Pseudanabaenales</taxon>
        <taxon>Pseudanabaenaceae</taxon>
        <taxon>Limnothrix</taxon>
    </lineage>
</organism>
<evidence type="ECO:0000313" key="3">
    <source>
        <dbReference type="EMBL" id="MFG3818173.1"/>
    </source>
</evidence>
<keyword evidence="1" id="KW-0175">Coiled coil</keyword>
<feature type="region of interest" description="Disordered" evidence="2">
    <location>
        <begin position="1"/>
        <end position="71"/>
    </location>
</feature>